<accession>A0A7W7Y7D8</accession>
<dbReference type="Proteomes" id="UP000590740">
    <property type="component" value="Unassembled WGS sequence"/>
</dbReference>
<dbReference type="InterPro" id="IPR004323">
    <property type="entry name" value="Ion_tolerance_CutA"/>
</dbReference>
<dbReference type="InterPro" id="IPR011322">
    <property type="entry name" value="N-reg_PII-like_a/b"/>
</dbReference>
<proteinExistence type="inferred from homology"/>
<evidence type="ECO:0000313" key="2">
    <source>
        <dbReference type="EMBL" id="MBB5030850.1"/>
    </source>
</evidence>
<protein>
    <submittedName>
        <fullName evidence="2">Periplasmic divalent cation tolerance protein</fullName>
    </submittedName>
</protein>
<dbReference type="InterPro" id="IPR015867">
    <property type="entry name" value="N-reg_PII/ATP_PRibTrfase_C"/>
</dbReference>
<dbReference type="Gene3D" id="3.30.70.120">
    <property type="match status" value="1"/>
</dbReference>
<dbReference type="RefSeq" id="WP_184337803.1">
    <property type="nucleotide sequence ID" value="NZ_JACHIG010000001.1"/>
</dbReference>
<dbReference type="GO" id="GO:0005507">
    <property type="term" value="F:copper ion binding"/>
    <property type="evidence" value="ECO:0007669"/>
    <property type="project" value="TreeGrafter"/>
</dbReference>
<comment type="caution">
    <text evidence="2">The sequence shown here is derived from an EMBL/GenBank/DDBJ whole genome shotgun (WGS) entry which is preliminary data.</text>
</comment>
<keyword evidence="3" id="KW-1185">Reference proteome</keyword>
<name>A0A7W7Y7D8_9BACT</name>
<sequence length="105" mass="11673">MNDLLIVLCTFPDLGKARETGTALVEAQLAACVNLIPAVESIYRWEGKVETAAEVLAVFKTTSGAWERFESRLKELHPYEVPEIVALRPEEVNPAYARWVGESVV</sequence>
<reference evidence="2 3" key="1">
    <citation type="submission" date="2020-08" db="EMBL/GenBank/DDBJ databases">
        <title>Genomic Encyclopedia of Type Strains, Phase IV (KMG-IV): sequencing the most valuable type-strain genomes for metagenomic binning, comparative biology and taxonomic classification.</title>
        <authorList>
            <person name="Goeker M."/>
        </authorList>
    </citation>
    <scope>NUCLEOTIDE SEQUENCE [LARGE SCALE GENOMIC DNA]</scope>
    <source>
        <strain evidence="2 3">DSM 12252</strain>
    </source>
</reference>
<evidence type="ECO:0000256" key="1">
    <source>
        <dbReference type="ARBA" id="ARBA00010169"/>
    </source>
</evidence>
<evidence type="ECO:0000313" key="3">
    <source>
        <dbReference type="Proteomes" id="UP000590740"/>
    </source>
</evidence>
<comment type="similarity">
    <text evidence="1">Belongs to the CutA family.</text>
</comment>
<dbReference type="Pfam" id="PF03091">
    <property type="entry name" value="CutA1"/>
    <property type="match status" value="1"/>
</dbReference>
<dbReference type="PANTHER" id="PTHR23419">
    <property type="entry name" value="DIVALENT CATION TOLERANCE CUTA-RELATED"/>
    <property type="match status" value="1"/>
</dbReference>
<dbReference type="EMBL" id="JACHIG010000001">
    <property type="protein sequence ID" value="MBB5030850.1"/>
    <property type="molecule type" value="Genomic_DNA"/>
</dbReference>
<dbReference type="AlphaFoldDB" id="A0A7W7Y7D8"/>
<dbReference type="PANTHER" id="PTHR23419:SF8">
    <property type="entry name" value="FI09726P"/>
    <property type="match status" value="1"/>
</dbReference>
<dbReference type="GO" id="GO:0010038">
    <property type="term" value="P:response to metal ion"/>
    <property type="evidence" value="ECO:0007669"/>
    <property type="project" value="InterPro"/>
</dbReference>
<gene>
    <name evidence="2" type="ORF">HNQ65_000404</name>
</gene>
<organism evidence="2 3">
    <name type="scientific">Prosthecobacter vanneervenii</name>
    <dbReference type="NCBI Taxonomy" id="48466"/>
    <lineage>
        <taxon>Bacteria</taxon>
        <taxon>Pseudomonadati</taxon>
        <taxon>Verrucomicrobiota</taxon>
        <taxon>Verrucomicrobiia</taxon>
        <taxon>Verrucomicrobiales</taxon>
        <taxon>Verrucomicrobiaceae</taxon>
        <taxon>Prosthecobacter</taxon>
    </lineage>
</organism>
<dbReference type="SUPFAM" id="SSF54913">
    <property type="entry name" value="GlnB-like"/>
    <property type="match status" value="1"/>
</dbReference>